<dbReference type="OMA" id="ELMMAPN"/>
<dbReference type="InterPro" id="IPR011333">
    <property type="entry name" value="SKP1/BTB/POZ_sf"/>
</dbReference>
<evidence type="ECO:0000256" key="1">
    <source>
        <dbReference type="ARBA" id="ARBA00004123"/>
    </source>
</evidence>
<dbReference type="PANTHER" id="PTHR20648">
    <property type="entry name" value="ELONGIN-C"/>
    <property type="match status" value="1"/>
</dbReference>
<evidence type="ECO:0000313" key="6">
    <source>
        <dbReference type="Proteomes" id="UP000007014"/>
    </source>
</evidence>
<dbReference type="FunFam" id="3.30.710.10:FF:000035">
    <property type="entry name" value="Elongin C transcription elongation factor"/>
    <property type="match status" value="1"/>
</dbReference>
<dbReference type="GeneID" id="16992717"/>
<name>M1VAP7_CYAM1</name>
<evidence type="ECO:0000256" key="3">
    <source>
        <dbReference type="ARBA" id="ARBA00021347"/>
    </source>
</evidence>
<dbReference type="GO" id="GO:0005634">
    <property type="term" value="C:nucleus"/>
    <property type="evidence" value="ECO:0007669"/>
    <property type="project" value="UniProtKB-SubCell"/>
</dbReference>
<dbReference type="EMBL" id="AP006486">
    <property type="protein sequence ID" value="BAM79227.1"/>
    <property type="molecule type" value="Genomic_DNA"/>
</dbReference>
<dbReference type="AlphaFoldDB" id="M1VAP7"/>
<dbReference type="STRING" id="280699.M1VAP7"/>
<reference evidence="5 6" key="2">
    <citation type="journal article" date="2007" name="BMC Biol.">
        <title>A 100%-complete sequence reveals unusually simple genomic features in the hot-spring red alga Cyanidioschyzon merolae.</title>
        <authorList>
            <person name="Nozaki H."/>
            <person name="Takano H."/>
            <person name="Misumi O."/>
            <person name="Terasawa K."/>
            <person name="Matsuzaki M."/>
            <person name="Maruyama S."/>
            <person name="Nishida K."/>
            <person name="Yagisawa F."/>
            <person name="Yoshida Y."/>
            <person name="Fujiwara T."/>
            <person name="Takio S."/>
            <person name="Tamura K."/>
            <person name="Chung S.J."/>
            <person name="Nakamura S."/>
            <person name="Kuroiwa H."/>
            <person name="Tanaka K."/>
            <person name="Sato N."/>
            <person name="Kuroiwa T."/>
        </authorList>
    </citation>
    <scope>NUCLEOTIDE SEQUENCE [LARGE SCALE GENOMIC DNA]</scope>
    <source>
        <strain evidence="5 6">10D</strain>
    </source>
</reference>
<sequence length="100" mass="11954">MQPTDYVKIVGASGRCFYVHYHCATVSETLRSMLESGFREERERCITFNDIEEELLEWCLDYVYYYRQCECNWYGTELPRFPVPEEKSLQLLSVANYLNL</sequence>
<evidence type="ECO:0000256" key="2">
    <source>
        <dbReference type="ARBA" id="ARBA00009993"/>
    </source>
</evidence>
<dbReference type="HOGENOM" id="CLU_130038_3_0_1"/>
<gene>
    <name evidence="5" type="ORF">CYME_CMD168C</name>
</gene>
<protein>
    <recommendedName>
        <fullName evidence="3">Elongin-C</fullName>
    </recommendedName>
</protein>
<dbReference type="InterPro" id="IPR039948">
    <property type="entry name" value="ELC1"/>
</dbReference>
<dbReference type="Gene3D" id="3.30.710.10">
    <property type="entry name" value="Potassium Channel Kv1.1, Chain A"/>
    <property type="match status" value="1"/>
</dbReference>
<dbReference type="SUPFAM" id="SSF54695">
    <property type="entry name" value="POZ domain"/>
    <property type="match status" value="1"/>
</dbReference>
<dbReference type="RefSeq" id="XP_005535513.1">
    <property type="nucleotide sequence ID" value="XM_005535456.1"/>
</dbReference>
<evidence type="ECO:0000313" key="5">
    <source>
        <dbReference type="EMBL" id="BAM79227.1"/>
    </source>
</evidence>
<evidence type="ECO:0000256" key="4">
    <source>
        <dbReference type="ARBA" id="ARBA00023242"/>
    </source>
</evidence>
<accession>M1VAP7</accession>
<organism evidence="5 6">
    <name type="scientific">Cyanidioschyzon merolae (strain NIES-3377 / 10D)</name>
    <name type="common">Unicellular red alga</name>
    <dbReference type="NCBI Taxonomy" id="280699"/>
    <lineage>
        <taxon>Eukaryota</taxon>
        <taxon>Rhodophyta</taxon>
        <taxon>Bangiophyceae</taxon>
        <taxon>Cyanidiales</taxon>
        <taxon>Cyanidiaceae</taxon>
        <taxon>Cyanidioschyzon</taxon>
    </lineage>
</organism>
<dbReference type="Proteomes" id="UP000007014">
    <property type="component" value="Chromosome 4"/>
</dbReference>
<keyword evidence="4" id="KW-0539">Nucleus</keyword>
<reference evidence="5 6" key="1">
    <citation type="journal article" date="2004" name="Nature">
        <title>Genome sequence of the ultrasmall unicellular red alga Cyanidioschyzon merolae 10D.</title>
        <authorList>
            <person name="Matsuzaki M."/>
            <person name="Misumi O."/>
            <person name="Shin-i T."/>
            <person name="Maruyama S."/>
            <person name="Takahara M."/>
            <person name="Miyagishima S."/>
            <person name="Mori T."/>
            <person name="Nishida K."/>
            <person name="Yagisawa F."/>
            <person name="Nishida K."/>
            <person name="Yoshida Y."/>
            <person name="Nishimura Y."/>
            <person name="Nakao S."/>
            <person name="Kobayashi T."/>
            <person name="Momoyama Y."/>
            <person name="Higashiyama T."/>
            <person name="Minoda A."/>
            <person name="Sano M."/>
            <person name="Nomoto H."/>
            <person name="Oishi K."/>
            <person name="Hayashi H."/>
            <person name="Ohta F."/>
            <person name="Nishizaka S."/>
            <person name="Haga S."/>
            <person name="Miura S."/>
            <person name="Morishita T."/>
            <person name="Kabeya Y."/>
            <person name="Terasawa K."/>
            <person name="Suzuki Y."/>
            <person name="Ishii Y."/>
            <person name="Asakawa S."/>
            <person name="Takano H."/>
            <person name="Ohta N."/>
            <person name="Kuroiwa H."/>
            <person name="Tanaka K."/>
            <person name="Shimizu N."/>
            <person name="Sugano S."/>
            <person name="Sato N."/>
            <person name="Nozaki H."/>
            <person name="Ogasawara N."/>
            <person name="Kohara Y."/>
            <person name="Kuroiwa T."/>
        </authorList>
    </citation>
    <scope>NUCLEOTIDE SEQUENCE [LARGE SCALE GENOMIC DNA]</scope>
    <source>
        <strain evidence="5 6">10D</strain>
    </source>
</reference>
<comment type="similarity">
    <text evidence="2">Belongs to the SKP1 family.</text>
</comment>
<dbReference type="KEGG" id="cme:CYME_CMD168C"/>
<dbReference type="OrthoDB" id="249087at2759"/>
<keyword evidence="6" id="KW-1185">Reference proteome</keyword>
<comment type="subcellular location">
    <subcellularLocation>
        <location evidence="1">Nucleus</location>
    </subcellularLocation>
</comment>
<dbReference type="Gramene" id="CMD168CT">
    <property type="protein sequence ID" value="CMD168CT"/>
    <property type="gene ID" value="CMD168C"/>
</dbReference>
<proteinExistence type="inferred from homology"/>